<reference evidence="1" key="1">
    <citation type="journal article" date="2018" name="Genome Biol.">
        <title>SKESA: strategic k-mer extension for scrupulous assemblies.</title>
        <authorList>
            <person name="Souvorov A."/>
            <person name="Agarwala R."/>
            <person name="Lipman D.J."/>
        </authorList>
    </citation>
    <scope>NUCLEOTIDE SEQUENCE</scope>
    <source>
        <strain evidence="1">MA.H054140279</strain>
    </source>
</reference>
<gene>
    <name evidence="1" type="ORF">G8S30_002841</name>
</gene>
<name>A0A764ZHH3_SALER</name>
<proteinExistence type="predicted"/>
<dbReference type="AlphaFoldDB" id="A0A764ZHH3"/>
<evidence type="ECO:0000313" key="1">
    <source>
        <dbReference type="EMBL" id="HAG5271035.1"/>
    </source>
</evidence>
<sequence>MRLFIGVFPAPAGINRPDSDASVVTGSVPRASGDKPVSSVLISSLSCVFPAPAGISRVTF</sequence>
<organism evidence="1">
    <name type="scientific">Salmonella enterica</name>
    <name type="common">Salmonella choleraesuis</name>
    <dbReference type="NCBI Taxonomy" id="28901"/>
    <lineage>
        <taxon>Bacteria</taxon>
        <taxon>Pseudomonadati</taxon>
        <taxon>Pseudomonadota</taxon>
        <taxon>Gammaproteobacteria</taxon>
        <taxon>Enterobacterales</taxon>
        <taxon>Enterobacteriaceae</taxon>
        <taxon>Salmonella</taxon>
    </lineage>
</organism>
<accession>A0A764ZHH3</accession>
<protein>
    <submittedName>
        <fullName evidence="1">Uncharacterized protein</fullName>
    </submittedName>
</protein>
<dbReference type="EMBL" id="DAAYQB010000007">
    <property type="protein sequence ID" value="HAG5271035.1"/>
    <property type="molecule type" value="Genomic_DNA"/>
</dbReference>
<comment type="caution">
    <text evidence="1">The sequence shown here is derived from an EMBL/GenBank/DDBJ whole genome shotgun (WGS) entry which is preliminary data.</text>
</comment>
<reference evidence="1" key="2">
    <citation type="submission" date="2020-02" db="EMBL/GenBank/DDBJ databases">
        <authorList>
            <consortium name="NCBI Pathogen Detection Project"/>
        </authorList>
    </citation>
    <scope>NUCLEOTIDE SEQUENCE</scope>
    <source>
        <strain evidence="1">MA.H054140279</strain>
    </source>
</reference>